<dbReference type="PANTHER" id="PTHR21137">
    <property type="entry name" value="ODORANT RECEPTOR"/>
    <property type="match status" value="1"/>
</dbReference>
<comment type="subunit">
    <text evidence="11">Interacts with Orco. Complexes exist early in the endomembrane system in olfactory sensory neurons (OSNs), coupling these complexes to the conserved ciliary trafficking pathway.</text>
</comment>
<comment type="caution">
    <text evidence="13">The sequence shown here is derived from an EMBL/GenBank/DDBJ whole genome shotgun (WGS) entry which is preliminary data.</text>
</comment>
<dbReference type="OrthoDB" id="7759666at2759"/>
<evidence type="ECO:0000256" key="10">
    <source>
        <dbReference type="ARBA" id="ARBA00037946"/>
    </source>
</evidence>
<evidence type="ECO:0000256" key="11">
    <source>
        <dbReference type="ARBA" id="ARBA00038679"/>
    </source>
</evidence>
<comment type="function">
    <text evidence="9">Odorant receptor which mediates acceptance or avoidance behavior, depending on its substrates. The odorant receptor repertoire encodes a large collection of odor stimuli that vary widely in identity, intensity, and duration. May form a complex with Orco to form odorant-sensing units, providing sensitive and prolonged odorant signaling and calcium permeability.</text>
</comment>
<keyword evidence="6 12" id="KW-0472">Membrane</keyword>
<organism evidence="13 14">
    <name type="scientific">Polypedilum vanderplanki</name>
    <name type="common">Sleeping chironomid midge</name>
    <dbReference type="NCBI Taxonomy" id="319348"/>
    <lineage>
        <taxon>Eukaryota</taxon>
        <taxon>Metazoa</taxon>
        <taxon>Ecdysozoa</taxon>
        <taxon>Arthropoda</taxon>
        <taxon>Hexapoda</taxon>
        <taxon>Insecta</taxon>
        <taxon>Pterygota</taxon>
        <taxon>Neoptera</taxon>
        <taxon>Endopterygota</taxon>
        <taxon>Diptera</taxon>
        <taxon>Nematocera</taxon>
        <taxon>Chironomoidea</taxon>
        <taxon>Chironomidae</taxon>
        <taxon>Chironominae</taxon>
        <taxon>Polypedilum</taxon>
        <taxon>Polypedilum</taxon>
    </lineage>
</organism>
<evidence type="ECO:0000256" key="12">
    <source>
        <dbReference type="RuleBase" id="RU351113"/>
    </source>
</evidence>
<dbReference type="Pfam" id="PF02949">
    <property type="entry name" value="7tm_6"/>
    <property type="match status" value="1"/>
</dbReference>
<keyword evidence="2 12" id="KW-0716">Sensory transduction</keyword>
<evidence type="ECO:0000256" key="2">
    <source>
        <dbReference type="ARBA" id="ARBA00022606"/>
    </source>
</evidence>
<comment type="subcellular location">
    <subcellularLocation>
        <location evidence="12">Cell membrane</location>
        <topology evidence="12">Multi-pass membrane protein</topology>
    </subcellularLocation>
    <subcellularLocation>
        <location evidence="1">Membrane</location>
        <topology evidence="1">Multi-pass membrane protein</topology>
    </subcellularLocation>
</comment>
<evidence type="ECO:0000256" key="8">
    <source>
        <dbReference type="ARBA" id="ARBA00023224"/>
    </source>
</evidence>
<evidence type="ECO:0000313" key="13">
    <source>
        <dbReference type="EMBL" id="KAG5667246.1"/>
    </source>
</evidence>
<keyword evidence="3 12" id="KW-0812">Transmembrane</keyword>
<feature type="transmembrane region" description="Helical" evidence="12">
    <location>
        <begin position="178"/>
        <end position="202"/>
    </location>
</feature>
<feature type="transmembrane region" description="Helical" evidence="12">
    <location>
        <begin position="281"/>
        <end position="301"/>
    </location>
</feature>
<dbReference type="AlphaFoldDB" id="A0A9J6BCE6"/>
<dbReference type="GO" id="GO:0004984">
    <property type="term" value="F:olfactory receptor activity"/>
    <property type="evidence" value="ECO:0007669"/>
    <property type="project" value="InterPro"/>
</dbReference>
<feature type="transmembrane region" description="Helical" evidence="12">
    <location>
        <begin position="83"/>
        <end position="103"/>
    </location>
</feature>
<feature type="transmembrane region" description="Helical" evidence="12">
    <location>
        <begin position="254"/>
        <end position="275"/>
    </location>
</feature>
<evidence type="ECO:0000256" key="1">
    <source>
        <dbReference type="ARBA" id="ARBA00004141"/>
    </source>
</evidence>
<dbReference type="EMBL" id="JADBJN010000004">
    <property type="protein sequence ID" value="KAG5667246.1"/>
    <property type="molecule type" value="Genomic_DNA"/>
</dbReference>
<accession>A0A9J6BCE6</accession>
<dbReference type="InterPro" id="IPR004117">
    <property type="entry name" value="7tm6_olfct_rcpt"/>
</dbReference>
<dbReference type="GO" id="GO:0005886">
    <property type="term" value="C:plasma membrane"/>
    <property type="evidence" value="ECO:0007669"/>
    <property type="project" value="UniProtKB-SubCell"/>
</dbReference>
<evidence type="ECO:0000256" key="7">
    <source>
        <dbReference type="ARBA" id="ARBA00023170"/>
    </source>
</evidence>
<dbReference type="PANTHER" id="PTHR21137:SF37">
    <property type="entry name" value="ODORANT RECEPTOR 46A, ISOFORM B-RELATED"/>
    <property type="match status" value="1"/>
</dbReference>
<dbReference type="Proteomes" id="UP001107558">
    <property type="component" value="Chromosome 4"/>
</dbReference>
<reference evidence="13" key="1">
    <citation type="submission" date="2021-03" db="EMBL/GenBank/DDBJ databases">
        <title>Chromosome level genome of the anhydrobiotic midge Polypedilum vanderplanki.</title>
        <authorList>
            <person name="Yoshida Y."/>
            <person name="Kikawada T."/>
            <person name="Gusev O."/>
        </authorList>
    </citation>
    <scope>NUCLEOTIDE SEQUENCE</scope>
    <source>
        <strain evidence="13">NIAS01</strain>
        <tissue evidence="13">Whole body or cell culture</tissue>
    </source>
</reference>
<evidence type="ECO:0000313" key="14">
    <source>
        <dbReference type="Proteomes" id="UP001107558"/>
    </source>
</evidence>
<comment type="caution">
    <text evidence="12">Lacks conserved residue(s) required for the propagation of feature annotation.</text>
</comment>
<feature type="transmembrane region" description="Helical" evidence="12">
    <location>
        <begin position="137"/>
        <end position="158"/>
    </location>
</feature>
<name>A0A9J6BCE6_POLVA</name>
<keyword evidence="8 12" id="KW-0807">Transducer</keyword>
<sequence>MIEKVKVIFKEILPIKPENFEVLKPLDLPIKILKINGNWPTKNSSKKYLIYCIILHLLVMEIGTILQLLYLPHVENFFDFTQLVTILPSCIAVCIETFVVYFYKNELLAVMEMIKDVINEHGMSEKLKRNLLFVDKYMRGFFLLTIFNICSFIFSGFVRHEIFFKMWFPFEINFWPAYLYQCCCLINYCLVNLVLDILPVFYMAYIFGLLEHLCEVIENIESTQKKENLIMCVNFHLKIIEINKKVQKIFSPIFLVRGFLSVAVLCTTILALIILSDPAVFGKLSTYVIIMFVSIFVPCYYGSKIKEISLQISYKLFYSEWINESEDYKNILKFIIGCTKNTMKISVANIFDVDLGNFMSICQSVYSMYCICLRMMKT</sequence>
<proteinExistence type="inferred from homology"/>
<evidence type="ECO:0000256" key="9">
    <source>
        <dbReference type="ARBA" id="ARBA00037764"/>
    </source>
</evidence>
<keyword evidence="4 12" id="KW-0552">Olfaction</keyword>
<protein>
    <recommendedName>
        <fullName evidence="12">Odorant receptor</fullName>
    </recommendedName>
</protein>
<keyword evidence="14" id="KW-1185">Reference proteome</keyword>
<feature type="transmembrane region" description="Helical" evidence="12">
    <location>
        <begin position="48"/>
        <end position="71"/>
    </location>
</feature>
<gene>
    <name evidence="13" type="ORF">PVAND_015236</name>
</gene>
<comment type="similarity">
    <text evidence="10">Belongs to the insect chemoreceptor superfamily. Heteromeric odorant receptor channel (TC 1.A.69) family. Or2a subfamily.</text>
</comment>
<evidence type="ECO:0000256" key="3">
    <source>
        <dbReference type="ARBA" id="ARBA00022692"/>
    </source>
</evidence>
<evidence type="ECO:0000256" key="4">
    <source>
        <dbReference type="ARBA" id="ARBA00022725"/>
    </source>
</evidence>
<keyword evidence="5 12" id="KW-1133">Transmembrane helix</keyword>
<dbReference type="GO" id="GO:0007165">
    <property type="term" value="P:signal transduction"/>
    <property type="evidence" value="ECO:0007669"/>
    <property type="project" value="UniProtKB-KW"/>
</dbReference>
<dbReference type="GO" id="GO:0005549">
    <property type="term" value="F:odorant binding"/>
    <property type="evidence" value="ECO:0007669"/>
    <property type="project" value="InterPro"/>
</dbReference>
<evidence type="ECO:0000256" key="5">
    <source>
        <dbReference type="ARBA" id="ARBA00022989"/>
    </source>
</evidence>
<keyword evidence="7 12" id="KW-0675">Receptor</keyword>
<evidence type="ECO:0000256" key="6">
    <source>
        <dbReference type="ARBA" id="ARBA00023136"/>
    </source>
</evidence>